<keyword evidence="5 7" id="KW-1133">Transmembrane helix</keyword>
<feature type="domain" description="Major facilitator superfamily (MFS) profile" evidence="8">
    <location>
        <begin position="227"/>
        <end position="404"/>
    </location>
</feature>
<evidence type="ECO:0000256" key="7">
    <source>
        <dbReference type="SAM" id="Phobius"/>
    </source>
</evidence>
<keyword evidence="3" id="KW-1003">Cell membrane</keyword>
<dbReference type="AlphaFoldDB" id="A0A7X2S235"/>
<dbReference type="PROSITE" id="PS50850">
    <property type="entry name" value="MFS"/>
    <property type="match status" value="1"/>
</dbReference>
<feature type="transmembrane region" description="Helical" evidence="7">
    <location>
        <begin position="233"/>
        <end position="252"/>
    </location>
</feature>
<evidence type="ECO:0000313" key="10">
    <source>
        <dbReference type="Proteomes" id="UP000434639"/>
    </source>
</evidence>
<dbReference type="SUPFAM" id="SSF103473">
    <property type="entry name" value="MFS general substrate transporter"/>
    <property type="match status" value="1"/>
</dbReference>
<evidence type="ECO:0000256" key="2">
    <source>
        <dbReference type="ARBA" id="ARBA00022448"/>
    </source>
</evidence>
<proteinExistence type="predicted"/>
<feature type="transmembrane region" description="Helical" evidence="7">
    <location>
        <begin position="37"/>
        <end position="56"/>
    </location>
</feature>
<feature type="transmembrane region" description="Helical" evidence="7">
    <location>
        <begin position="264"/>
        <end position="285"/>
    </location>
</feature>
<dbReference type="Pfam" id="PF05977">
    <property type="entry name" value="MFS_3"/>
    <property type="match status" value="1"/>
</dbReference>
<keyword evidence="4 7" id="KW-0812">Transmembrane</keyword>
<dbReference type="InterPro" id="IPR022324">
    <property type="entry name" value="Bacilysin_exporter_BacE_put"/>
</dbReference>
<dbReference type="PRINTS" id="PR01988">
    <property type="entry name" value="EXPORTERBACE"/>
</dbReference>
<comment type="subcellular location">
    <subcellularLocation>
        <location evidence="1">Cell membrane</location>
        <topology evidence="1">Multi-pass membrane protein</topology>
    </subcellularLocation>
</comment>
<dbReference type="Proteomes" id="UP000434639">
    <property type="component" value="Unassembled WGS sequence"/>
</dbReference>
<dbReference type="OrthoDB" id="2276409at2"/>
<dbReference type="Gene3D" id="1.20.1250.20">
    <property type="entry name" value="MFS general substrate transporter like domains"/>
    <property type="match status" value="1"/>
</dbReference>
<evidence type="ECO:0000313" key="9">
    <source>
        <dbReference type="EMBL" id="MTH52279.1"/>
    </source>
</evidence>
<feature type="transmembrane region" description="Helical" evidence="7">
    <location>
        <begin position="180"/>
        <end position="199"/>
    </location>
</feature>
<dbReference type="CDD" id="cd06173">
    <property type="entry name" value="MFS_MefA_like"/>
    <property type="match status" value="1"/>
</dbReference>
<keyword evidence="6 7" id="KW-0472">Membrane</keyword>
<protein>
    <submittedName>
        <fullName evidence="9">MFS transporter</fullName>
    </submittedName>
</protein>
<evidence type="ECO:0000259" key="8">
    <source>
        <dbReference type="PROSITE" id="PS50850"/>
    </source>
</evidence>
<dbReference type="PANTHER" id="PTHR23513">
    <property type="entry name" value="INTEGRAL MEMBRANE EFFLUX PROTEIN-RELATED"/>
    <property type="match status" value="1"/>
</dbReference>
<feature type="transmembrane region" description="Helical" evidence="7">
    <location>
        <begin position="381"/>
        <end position="399"/>
    </location>
</feature>
<dbReference type="PANTHER" id="PTHR23513:SF6">
    <property type="entry name" value="MAJOR FACILITATOR SUPERFAMILY ASSOCIATED DOMAIN-CONTAINING PROTEIN"/>
    <property type="match status" value="1"/>
</dbReference>
<feature type="transmembrane region" description="Helical" evidence="7">
    <location>
        <begin position="358"/>
        <end position="375"/>
    </location>
</feature>
<dbReference type="InterPro" id="IPR010290">
    <property type="entry name" value="TM_effector"/>
</dbReference>
<keyword evidence="10" id="KW-1185">Reference proteome</keyword>
<gene>
    <name evidence="9" type="ORF">GKZ89_02590</name>
</gene>
<keyword evidence="2" id="KW-0813">Transport</keyword>
<dbReference type="GO" id="GO:0022857">
    <property type="term" value="F:transmembrane transporter activity"/>
    <property type="evidence" value="ECO:0007669"/>
    <property type="project" value="InterPro"/>
</dbReference>
<dbReference type="GO" id="GO:0005886">
    <property type="term" value="C:plasma membrane"/>
    <property type="evidence" value="ECO:0007669"/>
    <property type="project" value="UniProtKB-SubCell"/>
</dbReference>
<organism evidence="9 10">
    <name type="scientific">Metabacillus mangrovi</name>
    <dbReference type="NCBI Taxonomy" id="1491830"/>
    <lineage>
        <taxon>Bacteria</taxon>
        <taxon>Bacillati</taxon>
        <taxon>Bacillota</taxon>
        <taxon>Bacilli</taxon>
        <taxon>Bacillales</taxon>
        <taxon>Bacillaceae</taxon>
        <taxon>Metabacillus</taxon>
    </lineage>
</organism>
<dbReference type="RefSeq" id="WP_155110798.1">
    <property type="nucleotide sequence ID" value="NZ_WMIB01000001.1"/>
</dbReference>
<name>A0A7X2S235_9BACI</name>
<evidence type="ECO:0000256" key="1">
    <source>
        <dbReference type="ARBA" id="ARBA00004651"/>
    </source>
</evidence>
<evidence type="ECO:0000256" key="4">
    <source>
        <dbReference type="ARBA" id="ARBA00022692"/>
    </source>
</evidence>
<evidence type="ECO:0000256" key="6">
    <source>
        <dbReference type="ARBA" id="ARBA00023136"/>
    </source>
</evidence>
<dbReference type="InterPro" id="IPR036259">
    <property type="entry name" value="MFS_trans_sf"/>
</dbReference>
<dbReference type="EMBL" id="WMIB01000001">
    <property type="protein sequence ID" value="MTH52279.1"/>
    <property type="molecule type" value="Genomic_DNA"/>
</dbReference>
<reference evidence="9 10" key="1">
    <citation type="journal article" date="2017" name="Int. J. Syst. Evol. Microbiol.">
        <title>Bacillus mangrovi sp. nov., isolated from a sediment sample from a mangrove forest.</title>
        <authorList>
            <person name="Gupta V."/>
            <person name="Singh P.K."/>
            <person name="Korpole S."/>
            <person name="Tanuku N.R.S."/>
            <person name="Pinnaka A.K."/>
        </authorList>
    </citation>
    <scope>NUCLEOTIDE SEQUENCE [LARGE SCALE GENOMIC DNA]</scope>
    <source>
        <strain evidence="9 10">KCTC 33872</strain>
    </source>
</reference>
<feature type="transmembrane region" description="Helical" evidence="7">
    <location>
        <begin position="317"/>
        <end position="337"/>
    </location>
</feature>
<sequence>MGERAVIEAKDLPVLKKNQAAHKILAGNSISFIGDQIYVIAIPLLVLSLTGSPLYMGAAAAAERLPVLLQPAAGVLADRIERRRILLLCDLGRAAVTGLLGVLSVFGLLELWMLFLGAFLTGCMSQLYQTAQFAYIPGLVRKEDLPAVNSVNSAIMNSASLMAPATGGLIISLYSPAAGLLINSASFFLAFLAVWSISVRSIPAARKKQSFWKDAAEGFVFVVRNGPILYTNLALLLSVTGTTLFLTILIFHLKAENGLAVREIGLILSCGGAGAIGGSLLAGVLKKRFSYRNLLFGSCLTGGLSIVLLGLAEDFVWLLVLNTIGTAAAAIMNPCIAAIRQQVTPDELMGRVQATSRLMTWALMPASAFMAGILAETAGTSAVIMAGGCFSILGSFFYLKIKGV</sequence>
<dbReference type="InterPro" id="IPR020846">
    <property type="entry name" value="MFS_dom"/>
</dbReference>
<evidence type="ECO:0000256" key="5">
    <source>
        <dbReference type="ARBA" id="ARBA00022989"/>
    </source>
</evidence>
<evidence type="ECO:0000256" key="3">
    <source>
        <dbReference type="ARBA" id="ARBA00022475"/>
    </source>
</evidence>
<comment type="caution">
    <text evidence="9">The sequence shown here is derived from an EMBL/GenBank/DDBJ whole genome shotgun (WGS) entry which is preliminary data.</text>
</comment>
<feature type="transmembrane region" description="Helical" evidence="7">
    <location>
        <begin position="155"/>
        <end position="174"/>
    </location>
</feature>
<feature type="transmembrane region" description="Helical" evidence="7">
    <location>
        <begin position="294"/>
        <end position="311"/>
    </location>
</feature>
<accession>A0A7X2S235</accession>